<dbReference type="EMBL" id="BSSD01000001">
    <property type="protein sequence ID" value="GLW89583.1"/>
    <property type="molecule type" value="Genomic_DNA"/>
</dbReference>
<dbReference type="CDD" id="cd04301">
    <property type="entry name" value="NAT_SF"/>
    <property type="match status" value="1"/>
</dbReference>
<dbReference type="SUPFAM" id="SSF55729">
    <property type="entry name" value="Acyl-CoA N-acyltransferases (Nat)"/>
    <property type="match status" value="1"/>
</dbReference>
<comment type="caution">
    <text evidence="2">The sequence shown here is derived from an EMBL/GenBank/DDBJ whole genome shotgun (WGS) entry which is preliminary data.</text>
</comment>
<feature type="domain" description="N-acetyltransferase" evidence="1">
    <location>
        <begin position="2"/>
        <end position="191"/>
    </location>
</feature>
<dbReference type="InterPro" id="IPR052523">
    <property type="entry name" value="Trichothecene_AcTrans"/>
</dbReference>
<reference evidence="2" key="1">
    <citation type="submission" date="2023-02" db="EMBL/GenBank/DDBJ databases">
        <title>Actinokineospora globicatena NBRC 15670.</title>
        <authorList>
            <person name="Ichikawa N."/>
            <person name="Sato H."/>
            <person name="Tonouchi N."/>
        </authorList>
    </citation>
    <scope>NUCLEOTIDE SEQUENCE</scope>
    <source>
        <strain evidence="2">NBRC 15670</strain>
    </source>
</reference>
<dbReference type="Proteomes" id="UP001165042">
    <property type="component" value="Unassembled WGS sequence"/>
</dbReference>
<gene>
    <name evidence="2" type="ORF">Aglo03_03990</name>
</gene>
<name>A0A9W6V845_9PSEU</name>
<dbReference type="PANTHER" id="PTHR42791:SF1">
    <property type="entry name" value="N-ACETYLTRANSFERASE DOMAIN-CONTAINING PROTEIN"/>
    <property type="match status" value="1"/>
</dbReference>
<accession>A0A9W6V845</accession>
<evidence type="ECO:0000313" key="2">
    <source>
        <dbReference type="EMBL" id="GLW89583.1"/>
    </source>
</evidence>
<keyword evidence="3" id="KW-1185">Reference proteome</keyword>
<organism evidence="2 3">
    <name type="scientific">Actinokineospora globicatena</name>
    <dbReference type="NCBI Taxonomy" id="103729"/>
    <lineage>
        <taxon>Bacteria</taxon>
        <taxon>Bacillati</taxon>
        <taxon>Actinomycetota</taxon>
        <taxon>Actinomycetes</taxon>
        <taxon>Pseudonocardiales</taxon>
        <taxon>Pseudonocardiaceae</taxon>
        <taxon>Actinokineospora</taxon>
    </lineage>
</organism>
<proteinExistence type="predicted"/>
<sequence length="194" mass="20972">MTAITRATSADTALCAAIVAQSFAELPQTAWLIADPADRLPALTADFAILVEHALAHGHVDLIGDHAVAVWFDRTGAEIPAPADYDARVLAATGQYAERFHALDSAFEAHHPAEPHHHLALLAVAPAKQRQGLGEALLRHHHAHLDSQGLAAFLEASTPESTRLYLREGYTPLGEPYPLPDDGPTMWPLWRQPA</sequence>
<dbReference type="Gene3D" id="3.40.630.30">
    <property type="match status" value="1"/>
</dbReference>
<dbReference type="Pfam" id="PF13673">
    <property type="entry name" value="Acetyltransf_10"/>
    <property type="match status" value="1"/>
</dbReference>
<dbReference type="GO" id="GO:0016747">
    <property type="term" value="F:acyltransferase activity, transferring groups other than amino-acyl groups"/>
    <property type="evidence" value="ECO:0007669"/>
    <property type="project" value="InterPro"/>
</dbReference>
<protein>
    <submittedName>
        <fullName evidence="2">N-acetyltransferase</fullName>
    </submittedName>
</protein>
<dbReference type="InterPro" id="IPR000182">
    <property type="entry name" value="GNAT_dom"/>
</dbReference>
<evidence type="ECO:0000313" key="3">
    <source>
        <dbReference type="Proteomes" id="UP001165042"/>
    </source>
</evidence>
<dbReference type="PANTHER" id="PTHR42791">
    <property type="entry name" value="GNAT FAMILY ACETYLTRANSFERASE"/>
    <property type="match status" value="1"/>
</dbReference>
<evidence type="ECO:0000259" key="1">
    <source>
        <dbReference type="PROSITE" id="PS51186"/>
    </source>
</evidence>
<dbReference type="AlphaFoldDB" id="A0A9W6V845"/>
<dbReference type="PROSITE" id="PS51186">
    <property type="entry name" value="GNAT"/>
    <property type="match status" value="1"/>
</dbReference>
<dbReference type="RefSeq" id="WP_285606958.1">
    <property type="nucleotide sequence ID" value="NZ_BSSD01000001.1"/>
</dbReference>
<dbReference type="InterPro" id="IPR016181">
    <property type="entry name" value="Acyl_CoA_acyltransferase"/>
</dbReference>